<accession>A0ACB8UDP3</accession>
<evidence type="ECO:0000313" key="1">
    <source>
        <dbReference type="EMBL" id="KAI0092348.1"/>
    </source>
</evidence>
<proteinExistence type="predicted"/>
<name>A0ACB8UDP3_9APHY</name>
<dbReference type="EMBL" id="MU274904">
    <property type="protein sequence ID" value="KAI0092348.1"/>
    <property type="molecule type" value="Genomic_DNA"/>
</dbReference>
<comment type="caution">
    <text evidence="1">The sequence shown here is derived from an EMBL/GenBank/DDBJ whole genome shotgun (WGS) entry which is preliminary data.</text>
</comment>
<evidence type="ECO:0000313" key="2">
    <source>
        <dbReference type="Proteomes" id="UP001055072"/>
    </source>
</evidence>
<reference evidence="1" key="1">
    <citation type="journal article" date="2021" name="Environ. Microbiol.">
        <title>Gene family expansions and transcriptome signatures uncover fungal adaptations to wood decay.</title>
        <authorList>
            <person name="Hage H."/>
            <person name="Miyauchi S."/>
            <person name="Viragh M."/>
            <person name="Drula E."/>
            <person name="Min B."/>
            <person name="Chaduli D."/>
            <person name="Navarro D."/>
            <person name="Favel A."/>
            <person name="Norest M."/>
            <person name="Lesage-Meessen L."/>
            <person name="Balint B."/>
            <person name="Merenyi Z."/>
            <person name="de Eugenio L."/>
            <person name="Morin E."/>
            <person name="Martinez A.T."/>
            <person name="Baldrian P."/>
            <person name="Stursova M."/>
            <person name="Martinez M.J."/>
            <person name="Novotny C."/>
            <person name="Magnuson J.K."/>
            <person name="Spatafora J.W."/>
            <person name="Maurice S."/>
            <person name="Pangilinan J."/>
            <person name="Andreopoulos W."/>
            <person name="LaButti K."/>
            <person name="Hundley H."/>
            <person name="Na H."/>
            <person name="Kuo A."/>
            <person name="Barry K."/>
            <person name="Lipzen A."/>
            <person name="Henrissat B."/>
            <person name="Riley R."/>
            <person name="Ahrendt S."/>
            <person name="Nagy L.G."/>
            <person name="Grigoriev I.V."/>
            <person name="Martin F."/>
            <person name="Rosso M.N."/>
        </authorList>
    </citation>
    <scope>NUCLEOTIDE SEQUENCE</scope>
    <source>
        <strain evidence="1">CBS 384.51</strain>
    </source>
</reference>
<gene>
    <name evidence="1" type="ORF">BDY19DRAFT_904032</name>
</gene>
<sequence length="247" mass="27806">MSLKDAVASVPDGTMSRDQAASAPSEDVRAQAASLQTDISGKSITQRRIDRVQSAWLQLKPGTQSSQREQHKFVRKPASASFYIFWPHRGSKEMFARWQTRSKLRRTHLDGITRVRMMFGPSELARRLGTIEKTFSGIEVTLSPKSNRKNDDLPQSSSEYITNLFMDVVGLGIAELAWVIRSDEAVLILPCRLTFGTHVRPWGCVRTRFPRRPGTFGIHIKQKLSDEIHWVSASEETPTQVARAVSV</sequence>
<organism evidence="1 2">
    <name type="scientific">Irpex rosettiformis</name>
    <dbReference type="NCBI Taxonomy" id="378272"/>
    <lineage>
        <taxon>Eukaryota</taxon>
        <taxon>Fungi</taxon>
        <taxon>Dikarya</taxon>
        <taxon>Basidiomycota</taxon>
        <taxon>Agaricomycotina</taxon>
        <taxon>Agaricomycetes</taxon>
        <taxon>Polyporales</taxon>
        <taxon>Irpicaceae</taxon>
        <taxon>Irpex</taxon>
    </lineage>
</organism>
<keyword evidence="2" id="KW-1185">Reference proteome</keyword>
<dbReference type="Proteomes" id="UP001055072">
    <property type="component" value="Unassembled WGS sequence"/>
</dbReference>
<protein>
    <submittedName>
        <fullName evidence="1">Uncharacterized protein</fullName>
    </submittedName>
</protein>